<protein>
    <submittedName>
        <fullName evidence="1">Uncharacterized protein</fullName>
    </submittedName>
</protein>
<evidence type="ECO:0000313" key="1">
    <source>
        <dbReference type="EMBL" id="KAJ1136344.1"/>
    </source>
</evidence>
<keyword evidence="2" id="KW-1185">Reference proteome</keyword>
<dbReference type="AlphaFoldDB" id="A0AAV7Q9T7"/>
<gene>
    <name evidence="1" type="ORF">NDU88_002761</name>
</gene>
<organism evidence="1 2">
    <name type="scientific">Pleurodeles waltl</name>
    <name type="common">Iberian ribbed newt</name>
    <dbReference type="NCBI Taxonomy" id="8319"/>
    <lineage>
        <taxon>Eukaryota</taxon>
        <taxon>Metazoa</taxon>
        <taxon>Chordata</taxon>
        <taxon>Craniata</taxon>
        <taxon>Vertebrata</taxon>
        <taxon>Euteleostomi</taxon>
        <taxon>Amphibia</taxon>
        <taxon>Batrachia</taxon>
        <taxon>Caudata</taxon>
        <taxon>Salamandroidea</taxon>
        <taxon>Salamandridae</taxon>
        <taxon>Pleurodelinae</taxon>
        <taxon>Pleurodeles</taxon>
    </lineage>
</organism>
<reference evidence="1" key="1">
    <citation type="journal article" date="2022" name="bioRxiv">
        <title>Sequencing and chromosome-scale assembly of the giantPleurodeles waltlgenome.</title>
        <authorList>
            <person name="Brown T."/>
            <person name="Elewa A."/>
            <person name="Iarovenko S."/>
            <person name="Subramanian E."/>
            <person name="Araus A.J."/>
            <person name="Petzold A."/>
            <person name="Susuki M."/>
            <person name="Suzuki K.-i.T."/>
            <person name="Hayashi T."/>
            <person name="Toyoda A."/>
            <person name="Oliveira C."/>
            <person name="Osipova E."/>
            <person name="Leigh N.D."/>
            <person name="Simon A."/>
            <person name="Yun M.H."/>
        </authorList>
    </citation>
    <scope>NUCLEOTIDE SEQUENCE</scope>
    <source>
        <strain evidence="1">20211129_DDA</strain>
        <tissue evidence="1">Liver</tissue>
    </source>
</reference>
<sequence>MATPKLPGGSGLGVLQTGRCPKSCEWRATVTEGAAEASQRKRCDRKCREFLHSLFPPILALKSHKNEAA</sequence>
<dbReference type="EMBL" id="JANPWB010000010">
    <property type="protein sequence ID" value="KAJ1136344.1"/>
    <property type="molecule type" value="Genomic_DNA"/>
</dbReference>
<comment type="caution">
    <text evidence="1">The sequence shown here is derived from an EMBL/GenBank/DDBJ whole genome shotgun (WGS) entry which is preliminary data.</text>
</comment>
<dbReference type="Proteomes" id="UP001066276">
    <property type="component" value="Chromosome 6"/>
</dbReference>
<name>A0AAV7Q9T7_PLEWA</name>
<proteinExistence type="predicted"/>
<accession>A0AAV7Q9T7</accession>
<evidence type="ECO:0000313" key="2">
    <source>
        <dbReference type="Proteomes" id="UP001066276"/>
    </source>
</evidence>